<feature type="compositionally biased region" description="Acidic residues" evidence="2">
    <location>
        <begin position="361"/>
        <end position="429"/>
    </location>
</feature>
<feature type="compositionally biased region" description="Basic and acidic residues" evidence="2">
    <location>
        <begin position="881"/>
        <end position="894"/>
    </location>
</feature>
<feature type="coiled-coil region" evidence="1">
    <location>
        <begin position="1291"/>
        <end position="1370"/>
    </location>
</feature>
<dbReference type="PANTHER" id="PTHR37049">
    <property type="entry name" value="PEPTIDASE S41 FAMILY PROTEIN"/>
    <property type="match status" value="1"/>
</dbReference>
<evidence type="ECO:0000256" key="2">
    <source>
        <dbReference type="SAM" id="MobiDB-lite"/>
    </source>
</evidence>
<dbReference type="GO" id="GO:0008236">
    <property type="term" value="F:serine-type peptidase activity"/>
    <property type="evidence" value="ECO:0007669"/>
    <property type="project" value="InterPro"/>
</dbReference>
<feature type="region of interest" description="Disordered" evidence="2">
    <location>
        <begin position="862"/>
        <end position="894"/>
    </location>
</feature>
<dbReference type="SUPFAM" id="SSF52096">
    <property type="entry name" value="ClpP/crotonase"/>
    <property type="match status" value="1"/>
</dbReference>
<dbReference type="Pfam" id="PF03572">
    <property type="entry name" value="Peptidase_S41"/>
    <property type="match status" value="1"/>
</dbReference>
<dbReference type="InterPro" id="IPR038279">
    <property type="entry name" value="Ndc10_dom2_sf"/>
</dbReference>
<evidence type="ECO:0000259" key="3">
    <source>
        <dbReference type="Pfam" id="PF03572"/>
    </source>
</evidence>
<feature type="region of interest" description="Disordered" evidence="2">
    <location>
        <begin position="359"/>
        <end position="434"/>
    </location>
</feature>
<dbReference type="InterPro" id="IPR005151">
    <property type="entry name" value="Tail-specific_protease"/>
</dbReference>
<keyword evidence="1" id="KW-0175">Coiled coil</keyword>
<dbReference type="GO" id="GO:0003677">
    <property type="term" value="F:DNA binding"/>
    <property type="evidence" value="ECO:0007669"/>
    <property type="project" value="InterPro"/>
</dbReference>
<dbReference type="EMBL" id="JAAAIL010000313">
    <property type="protein sequence ID" value="KAG0277011.1"/>
    <property type="molecule type" value="Genomic_DNA"/>
</dbReference>
<evidence type="ECO:0000256" key="1">
    <source>
        <dbReference type="SAM" id="Coils"/>
    </source>
</evidence>
<evidence type="ECO:0000313" key="5">
    <source>
        <dbReference type="Proteomes" id="UP001194580"/>
    </source>
</evidence>
<gene>
    <name evidence="4" type="ORF">BGZ95_006677</name>
</gene>
<feature type="region of interest" description="Disordered" evidence="2">
    <location>
        <begin position="1242"/>
        <end position="1280"/>
    </location>
</feature>
<evidence type="ECO:0000313" key="4">
    <source>
        <dbReference type="EMBL" id="KAG0277011.1"/>
    </source>
</evidence>
<accession>A0AAD4DFT7</accession>
<feature type="region of interest" description="Disordered" evidence="2">
    <location>
        <begin position="302"/>
        <end position="344"/>
    </location>
</feature>
<sequence>RPSIGVVVIPTHSVSLRREAEVLEDGFAQLYESGVRNVILDLTGNGGGYVNFAYDLVDWMFPDVNETSVYVSDLRTSMSVKALAQKDLEWEEYNSYFNPSSYSSAVTGVEYETNFFMQDKLLRRVNRQVDYSPKVRMNHNLGAFERGMSWQHDASRIVVMTDGTCGSACGMSLNRLKNRHGVKSYAIGGRHGEDLSLFSFPGASVYSLAEILRDFEVLEVDPPMQLPRYKGIYRVPVMQFFDDDETRPIEFRPELYKADFHLDYTPLTARRHELLWEIVANNHWAPEEPSELDHQQEDFEIDTTSGAGRKRRSTEDEQESSSKRKALHGSSSPPSPPLSSSSLLLLSPLSSPEQILGLPQVEEEKDESDDELSDAVDDSDDTSDEESEEEQEEEGTDESGGDGEEDEEEEEEEEEVEGGEDESNGEGEDDNARKVYVSEFLPTALTMENYEPSLMRWRKWCKRKRYADSDTVTREKLIRYAQEGTAREAYVDKKNPHRSIEPFMTVSTGKVQLRSSRSTVSNHLSAVRALYKKQQLKLGKIPNVRKNLGSKEATAILNEYEEWLRNPDKRLKLVSADQTEESNRLREREAKRRQRAKREAAKLSKNNNSSEKKVEDDADVALQGKEAFSQAQWNTMSGVDLNNAAHRVYYRNWKEWCARKRFSDGERITREKAGAYAVEMAATEAYEDKENPHLSIRPLMAYKRHASIATMEKNMSFVRRLFARQCEMEGITPDMKKDFWPVKLEAIIQEYEKLYADGERVTGDKHLAYAKEIMAEKAYYDKDRPHRNIEPLFARTPTQAQTSRRLGVVTLQTHVNAIRRLYRDQCSMEGIVPNMKRDLRQDEVDAVFVRYENFLKKEGASNKSNSGLIMRRQQDSEQTDNDQHISNDKHTSNDKNRFRAGFEFFTYDSDHSPTTVLASHLHLIRVESLEDQRRFTTGVAMDKGMRKAHTDQERYSIFLRESDVEICPIGALAFYLLAMWKDEGTAPNFRTWDWENDRLLTIKSVSKALPTLRQVPIVSTSPDAIVATLNDSRLECLTPLYHSGSPHKQPYMLVGTLQEPSAFEIPRSKVIPPAELQRQLFPFVEEFFPNKDDWRIWIDNVMMGRPEGTNRPKEQQASYPRVSYPAIRLLLLLAQLRRIILQDYAVLMAGEDEHSGERCFDISHTFAIQHPVFSSSAFRKFASRLRDSTGTGSAQLTRISTASASAAAASAPATGAARRPHPMDEEAMVHRLVQQGIPPEEFQRPLSHQHSTTTFARLSSTRAADKDNSTDRDEDSIGNESSDFALLRPVLQALNDKVESLNKEKRELSERNLQLQDQLDRAVARTPQRPVSGIQAMIYDASLHDLRDQNQCLRERLAVLEEEKKEAYLIATEATHVTETLNQRVTELQAMVKGMWTMQAQAEAKVAGDDSLKLFQDQQTLLRDSMDIIRERIVAEGMATLTTVLEKSPCLEKSPGLDELSNLDELAGLKEPPALEKMLEEISEQINNSL</sequence>
<feature type="compositionally biased region" description="Polar residues" evidence="2">
    <location>
        <begin position="1246"/>
        <end position="1262"/>
    </location>
</feature>
<organism evidence="4 5">
    <name type="scientific">Linnemannia exigua</name>
    <dbReference type="NCBI Taxonomy" id="604196"/>
    <lineage>
        <taxon>Eukaryota</taxon>
        <taxon>Fungi</taxon>
        <taxon>Fungi incertae sedis</taxon>
        <taxon>Mucoromycota</taxon>
        <taxon>Mortierellomycotina</taxon>
        <taxon>Mortierellomycetes</taxon>
        <taxon>Mortierellales</taxon>
        <taxon>Mortierellaceae</taxon>
        <taxon>Linnemannia</taxon>
    </lineage>
</organism>
<protein>
    <recommendedName>
        <fullName evidence="3">Tail specific protease domain-containing protein</fullName>
    </recommendedName>
</protein>
<dbReference type="InterPro" id="IPR029045">
    <property type="entry name" value="ClpP/crotonase-like_dom_sf"/>
</dbReference>
<dbReference type="Gene3D" id="1.10.443.20">
    <property type="entry name" value="Centromere DNA-binding protein complex CBF3 subunit, domain 2"/>
    <property type="match status" value="2"/>
</dbReference>
<keyword evidence="5" id="KW-1185">Reference proteome</keyword>
<dbReference type="PANTHER" id="PTHR37049:SF4">
    <property type="entry name" value="RHODANESE DOMAIN-CONTAINING PROTEIN"/>
    <property type="match status" value="1"/>
</dbReference>
<feature type="region of interest" description="Disordered" evidence="2">
    <location>
        <begin position="574"/>
        <end position="618"/>
    </location>
</feature>
<feature type="compositionally biased region" description="Basic and acidic residues" evidence="2">
    <location>
        <begin position="581"/>
        <end position="590"/>
    </location>
</feature>
<feature type="non-terminal residue" evidence="4">
    <location>
        <position position="1"/>
    </location>
</feature>
<feature type="domain" description="Tail specific protease" evidence="3">
    <location>
        <begin position="4"/>
        <end position="172"/>
    </location>
</feature>
<comment type="caution">
    <text evidence="4">The sequence shown here is derived from an EMBL/GenBank/DDBJ whole genome shotgun (WGS) entry which is preliminary data.</text>
</comment>
<reference evidence="4" key="1">
    <citation type="journal article" date="2020" name="Fungal Divers.">
        <title>Resolving the Mortierellaceae phylogeny through synthesis of multi-gene phylogenetics and phylogenomics.</title>
        <authorList>
            <person name="Vandepol N."/>
            <person name="Liber J."/>
            <person name="Desiro A."/>
            <person name="Na H."/>
            <person name="Kennedy M."/>
            <person name="Barry K."/>
            <person name="Grigoriev I.V."/>
            <person name="Miller A.N."/>
            <person name="O'Donnell K."/>
            <person name="Stajich J.E."/>
            <person name="Bonito G."/>
        </authorList>
    </citation>
    <scope>NUCLEOTIDE SEQUENCE</scope>
    <source>
        <strain evidence="4">NRRL 28262</strain>
    </source>
</reference>
<dbReference type="GO" id="GO:0006508">
    <property type="term" value="P:proteolysis"/>
    <property type="evidence" value="ECO:0007669"/>
    <property type="project" value="InterPro"/>
</dbReference>
<proteinExistence type="predicted"/>
<dbReference type="Proteomes" id="UP001194580">
    <property type="component" value="Unassembled WGS sequence"/>
</dbReference>
<name>A0AAD4DFT7_9FUNG</name>
<dbReference type="Gene3D" id="3.90.226.10">
    <property type="entry name" value="2-enoyl-CoA Hydratase, Chain A, domain 1"/>
    <property type="match status" value="1"/>
</dbReference>
<dbReference type="InterPro" id="IPR052766">
    <property type="entry name" value="S41A_metabolite_peptidase"/>
</dbReference>